<feature type="compositionally biased region" description="Low complexity" evidence="1">
    <location>
        <begin position="576"/>
        <end position="589"/>
    </location>
</feature>
<feature type="region of interest" description="Disordered" evidence="1">
    <location>
        <begin position="340"/>
        <end position="364"/>
    </location>
</feature>
<organism evidence="2 3">
    <name type="scientific">Zasmidium cellare ATCC 36951</name>
    <dbReference type="NCBI Taxonomy" id="1080233"/>
    <lineage>
        <taxon>Eukaryota</taxon>
        <taxon>Fungi</taxon>
        <taxon>Dikarya</taxon>
        <taxon>Ascomycota</taxon>
        <taxon>Pezizomycotina</taxon>
        <taxon>Dothideomycetes</taxon>
        <taxon>Dothideomycetidae</taxon>
        <taxon>Mycosphaerellales</taxon>
        <taxon>Mycosphaerellaceae</taxon>
        <taxon>Zasmidium</taxon>
    </lineage>
</organism>
<dbReference type="Proteomes" id="UP000799537">
    <property type="component" value="Unassembled WGS sequence"/>
</dbReference>
<sequence length="821" mass="90144">MIRTSLPPNLETSKSKQKQKDVPPDHHRARKLSGMRWDEPRERQILLNFSRSIGRDPSPTPSAGSGSGRRSKWTAYHLSKLNDGQPEAQDEDDHTANDMKNAASDAPNSTSPQDGAMTVTDEGDQEIATAAILFNRHNPAHPYCQVAVQQLVEQIFSDDHFDAAVAMRTARMAEKLVGFGLDKNKTYVVTADLMESARHAKASRQGRTLVDEMTLHAFLEDVKAGVPDPLIGDTLRKWQRDLEMQMTGVETAEDPSAPPPPQLASPVSIQSSRRSTNEACTAADVQQDVADAVVFDDAEADADAEPDSEADEDGLFVYDSHNRNDGESTFGQDNVADLFTMSGALPDSPSPEPSLNGRAMHDPPLVEHPMPNLSLPVRQKLPTVMVSPPTPQEVQMQDDAEHEAGRLGPRSASTPRNDIAAMHAHRQQRRSAQFSDRFSNPLQVFIYHAHQALGKKCTPKRSKPHITARAEAIWSQLGDVERHDWNRLCLQLQSEDSMPLDSAVGVDLLERQALLDQLKELTEDNHVGQSPQLKAKVDPEPRQGAKRPLEPDEPVQVFDYSQPIPRGPGRKRSGRSRASMSSSRSSTAKGRQKWKKQRQLGTPSGASGQKHRQGTPACSKPITLRCDDESINASRIAFIIGTPDSPIQFIDAVDFVHLCKAKFGDALEPGRCGQLFPHVWSAQFKDPTAAKGLLHDGVSLLHRGVHLTGEAFPQATRLLECCLSSTGITPGEVAYAVVAAFPRESCSLFRFPNDRFVLVFSTPRFIFRLYVPVLSKTGKVKAHVRFQPLGSGDVCRACGIVHADVCPGGARVLLPRIVRSS</sequence>
<feature type="region of interest" description="Disordered" evidence="1">
    <location>
        <begin position="389"/>
        <end position="415"/>
    </location>
</feature>
<feature type="region of interest" description="Disordered" evidence="1">
    <location>
        <begin position="249"/>
        <end position="284"/>
    </location>
</feature>
<feature type="region of interest" description="Disordered" evidence="1">
    <location>
        <begin position="1"/>
        <end position="118"/>
    </location>
</feature>
<protein>
    <submittedName>
        <fullName evidence="2">Uncharacterized protein</fullName>
    </submittedName>
</protein>
<name>A0A6A6BYP1_ZASCE</name>
<feature type="compositionally biased region" description="Polar residues" evidence="1">
    <location>
        <begin position="267"/>
        <end position="279"/>
    </location>
</feature>
<dbReference type="GeneID" id="54567713"/>
<feature type="region of interest" description="Disordered" evidence="1">
    <location>
        <begin position="522"/>
        <end position="621"/>
    </location>
</feature>
<dbReference type="EMBL" id="ML993631">
    <property type="protein sequence ID" value="KAF2159914.1"/>
    <property type="molecule type" value="Genomic_DNA"/>
</dbReference>
<keyword evidence="3" id="KW-1185">Reference proteome</keyword>
<accession>A0A6A6BYP1</accession>
<evidence type="ECO:0000256" key="1">
    <source>
        <dbReference type="SAM" id="MobiDB-lite"/>
    </source>
</evidence>
<evidence type="ECO:0000313" key="2">
    <source>
        <dbReference type="EMBL" id="KAF2159914.1"/>
    </source>
</evidence>
<evidence type="ECO:0000313" key="3">
    <source>
        <dbReference type="Proteomes" id="UP000799537"/>
    </source>
</evidence>
<reference evidence="2" key="1">
    <citation type="journal article" date="2020" name="Stud. Mycol.">
        <title>101 Dothideomycetes genomes: a test case for predicting lifestyles and emergence of pathogens.</title>
        <authorList>
            <person name="Haridas S."/>
            <person name="Albert R."/>
            <person name="Binder M."/>
            <person name="Bloem J."/>
            <person name="Labutti K."/>
            <person name="Salamov A."/>
            <person name="Andreopoulos B."/>
            <person name="Baker S."/>
            <person name="Barry K."/>
            <person name="Bills G."/>
            <person name="Bluhm B."/>
            <person name="Cannon C."/>
            <person name="Castanera R."/>
            <person name="Culley D."/>
            <person name="Daum C."/>
            <person name="Ezra D."/>
            <person name="Gonzalez J."/>
            <person name="Henrissat B."/>
            <person name="Kuo A."/>
            <person name="Liang C."/>
            <person name="Lipzen A."/>
            <person name="Lutzoni F."/>
            <person name="Magnuson J."/>
            <person name="Mondo S."/>
            <person name="Nolan M."/>
            <person name="Ohm R."/>
            <person name="Pangilinan J."/>
            <person name="Park H.-J."/>
            <person name="Ramirez L."/>
            <person name="Alfaro M."/>
            <person name="Sun H."/>
            <person name="Tritt A."/>
            <person name="Yoshinaga Y."/>
            <person name="Zwiers L.-H."/>
            <person name="Turgeon B."/>
            <person name="Goodwin S."/>
            <person name="Spatafora J."/>
            <person name="Crous P."/>
            <person name="Grigoriev I."/>
        </authorList>
    </citation>
    <scope>NUCLEOTIDE SEQUENCE</scope>
    <source>
        <strain evidence="2">ATCC 36951</strain>
    </source>
</reference>
<feature type="compositionally biased region" description="Basic and acidic residues" evidence="1">
    <location>
        <begin position="535"/>
        <end position="550"/>
    </location>
</feature>
<proteinExistence type="predicted"/>
<gene>
    <name evidence="2" type="ORF">M409DRAFT_60330</name>
</gene>
<dbReference type="AlphaFoldDB" id="A0A6A6BYP1"/>
<dbReference type="RefSeq" id="XP_033660803.1">
    <property type="nucleotide sequence ID" value="XM_033814441.1"/>
</dbReference>
<feature type="compositionally biased region" description="Polar residues" evidence="1">
    <location>
        <begin position="1"/>
        <end position="12"/>
    </location>
</feature>